<comment type="function">
    <text evidence="4">Required for vesicle-mediated transport. Catalyzes the fusion of transport vesicles within the Golgi cisternae. Is also required for transport from the endoplasmic reticulum to the Golgi stack. Seems to function as a fusion protein required for the delivery of cargo proteins to all compartments of the Golgi stack independent of vesicle origin.</text>
</comment>
<evidence type="ECO:0000256" key="3">
    <source>
        <dbReference type="ARBA" id="ARBA00022840"/>
    </source>
</evidence>
<evidence type="ECO:0000313" key="9">
    <source>
        <dbReference type="Proteomes" id="UP001457282"/>
    </source>
</evidence>
<dbReference type="InterPro" id="IPR027417">
    <property type="entry name" value="P-loop_NTPase"/>
</dbReference>
<name>A0AAW1WD59_RUBAR</name>
<evidence type="ECO:0000256" key="5">
    <source>
        <dbReference type="SAM" id="MobiDB-lite"/>
    </source>
</evidence>
<dbReference type="PANTHER" id="PTHR23078">
    <property type="entry name" value="VESICULAR-FUSION PROTEIN NSF"/>
    <property type="match status" value="1"/>
</dbReference>
<dbReference type="GO" id="GO:0016887">
    <property type="term" value="F:ATP hydrolysis activity"/>
    <property type="evidence" value="ECO:0007669"/>
    <property type="project" value="InterPro"/>
</dbReference>
<dbReference type="Gene3D" id="1.10.8.60">
    <property type="match status" value="1"/>
</dbReference>
<dbReference type="GO" id="GO:0005795">
    <property type="term" value="C:Golgi stack"/>
    <property type="evidence" value="ECO:0007669"/>
    <property type="project" value="TreeGrafter"/>
</dbReference>
<keyword evidence="4" id="KW-0963">Cytoplasm</keyword>
<dbReference type="GO" id="GO:0035494">
    <property type="term" value="P:SNARE complex disassembly"/>
    <property type="evidence" value="ECO:0007669"/>
    <property type="project" value="InterPro"/>
</dbReference>
<dbReference type="PANTHER" id="PTHR23078:SF3">
    <property type="entry name" value="VESICLE-FUSING ATPASE"/>
    <property type="match status" value="1"/>
</dbReference>
<evidence type="ECO:0000313" key="8">
    <source>
        <dbReference type="EMBL" id="KAK9921583.1"/>
    </source>
</evidence>
<dbReference type="EMBL" id="JBEDUW010000006">
    <property type="protein sequence ID" value="KAK9921583.1"/>
    <property type="molecule type" value="Genomic_DNA"/>
</dbReference>
<keyword evidence="4" id="KW-0378">Hydrolase</keyword>
<keyword evidence="9" id="KW-1185">Reference proteome</keyword>
<feature type="region of interest" description="Disordered" evidence="5">
    <location>
        <begin position="328"/>
        <end position="348"/>
    </location>
</feature>
<dbReference type="InterPro" id="IPR003959">
    <property type="entry name" value="ATPase_AAA_core"/>
</dbReference>
<dbReference type="GO" id="GO:0006891">
    <property type="term" value="P:intra-Golgi vesicle-mediated transport"/>
    <property type="evidence" value="ECO:0007669"/>
    <property type="project" value="TreeGrafter"/>
</dbReference>
<dbReference type="AlphaFoldDB" id="A0AAW1WD59"/>
<dbReference type="GO" id="GO:0046872">
    <property type="term" value="F:metal ion binding"/>
    <property type="evidence" value="ECO:0007669"/>
    <property type="project" value="UniProtKB-UniRule"/>
</dbReference>
<reference evidence="8 9" key="1">
    <citation type="journal article" date="2023" name="G3 (Bethesda)">
        <title>A chromosome-length genome assembly and annotation of blackberry (Rubus argutus, cv. 'Hillquist').</title>
        <authorList>
            <person name="Bruna T."/>
            <person name="Aryal R."/>
            <person name="Dudchenko O."/>
            <person name="Sargent D.J."/>
            <person name="Mead D."/>
            <person name="Buti M."/>
            <person name="Cavallini A."/>
            <person name="Hytonen T."/>
            <person name="Andres J."/>
            <person name="Pham M."/>
            <person name="Weisz D."/>
            <person name="Mascagni F."/>
            <person name="Usai G."/>
            <person name="Natali L."/>
            <person name="Bassil N."/>
            <person name="Fernandez G.E."/>
            <person name="Lomsadze A."/>
            <person name="Armour M."/>
            <person name="Olukolu B."/>
            <person name="Poorten T."/>
            <person name="Britton C."/>
            <person name="Davik J."/>
            <person name="Ashrafi H."/>
            <person name="Aiden E.L."/>
            <person name="Borodovsky M."/>
            <person name="Worthington M."/>
        </authorList>
    </citation>
    <scope>NUCLEOTIDE SEQUENCE [LARGE SCALE GENOMIC DNA]</scope>
    <source>
        <strain evidence="8">PI 553951</strain>
    </source>
</reference>
<dbReference type="GO" id="GO:0043001">
    <property type="term" value="P:Golgi to plasma membrane protein transport"/>
    <property type="evidence" value="ECO:0007669"/>
    <property type="project" value="TreeGrafter"/>
</dbReference>
<dbReference type="FunFam" id="1.10.8.60:FF:000115">
    <property type="entry name" value="N-ethylmaleimide-sensitive fusion protein, putative"/>
    <property type="match status" value="1"/>
</dbReference>
<dbReference type="Pfam" id="PF00004">
    <property type="entry name" value="AAA"/>
    <property type="match status" value="1"/>
</dbReference>
<evidence type="ECO:0000259" key="7">
    <source>
        <dbReference type="Pfam" id="PF17862"/>
    </source>
</evidence>
<keyword evidence="2 4" id="KW-0547">Nucleotide-binding</keyword>
<gene>
    <name evidence="8" type="ORF">M0R45_030088</name>
</gene>
<feature type="compositionally biased region" description="Basic and acidic residues" evidence="5">
    <location>
        <begin position="336"/>
        <end position="348"/>
    </location>
</feature>
<keyword evidence="3 4" id="KW-0067">ATP-binding</keyword>
<dbReference type="InterPro" id="IPR039812">
    <property type="entry name" value="Vesicle-fus_ATPase"/>
</dbReference>
<evidence type="ECO:0000256" key="4">
    <source>
        <dbReference type="RuleBase" id="RU367045"/>
    </source>
</evidence>
<comment type="cofactor">
    <cofactor evidence="4">
        <name>Mg(2+)</name>
        <dbReference type="ChEBI" id="CHEBI:18420"/>
    </cofactor>
    <text evidence="4">Binds 1 Mg(2+) ion per subunit.</text>
</comment>
<keyword evidence="4" id="KW-0813">Transport</keyword>
<proteinExistence type="inferred from homology"/>
<dbReference type="SUPFAM" id="SSF52540">
    <property type="entry name" value="P-loop containing nucleoside triphosphate hydrolases"/>
    <property type="match status" value="1"/>
</dbReference>
<dbReference type="Pfam" id="PF17862">
    <property type="entry name" value="AAA_lid_3"/>
    <property type="match status" value="1"/>
</dbReference>
<feature type="domain" description="AAA ATPase AAA+ lid" evidence="7">
    <location>
        <begin position="245"/>
        <end position="280"/>
    </location>
</feature>
<dbReference type="Gene3D" id="3.40.50.300">
    <property type="entry name" value="P-loop containing nucleotide triphosphate hydrolases"/>
    <property type="match status" value="1"/>
</dbReference>
<sequence>MACRFGFSSLFHQVKRNRPFLAFDRIKRWSSSSSSSSTVFRQRIFDLEKHGIGGLSVEFADLFRSAFATRLFPPDMTDKLGFKHFFNAYDLLEESVTVIDLFKDAELKPWSSKKDDSQLHVIILDEIDALYKHKGLTEQIASRIKQSGDDDSKFREKICDGHDLCVRFRRTVSRQLLEKMDAVKPLNNILIIGTTNRKDLIDLELLRPGRFDVQIEISLPDENSRLQILRIHTKNLKRNSFLGGDVSLSELAARTQNYSGAELEAVVNSAVSCALNKLISLYDVEDTKRLQENSVKVTRKDFLNAIRKIVPAYVDDLERLRLNGMVEGGDQYQEPLPRKGENKFHSLF</sequence>
<keyword evidence="4" id="KW-0653">Protein transport</keyword>
<keyword evidence="4" id="KW-0931">ER-Golgi transport</keyword>
<keyword evidence="4" id="KW-0460">Magnesium</keyword>
<organism evidence="8 9">
    <name type="scientific">Rubus argutus</name>
    <name type="common">Southern blackberry</name>
    <dbReference type="NCBI Taxonomy" id="59490"/>
    <lineage>
        <taxon>Eukaryota</taxon>
        <taxon>Viridiplantae</taxon>
        <taxon>Streptophyta</taxon>
        <taxon>Embryophyta</taxon>
        <taxon>Tracheophyta</taxon>
        <taxon>Spermatophyta</taxon>
        <taxon>Magnoliopsida</taxon>
        <taxon>eudicotyledons</taxon>
        <taxon>Gunneridae</taxon>
        <taxon>Pentapetalae</taxon>
        <taxon>rosids</taxon>
        <taxon>fabids</taxon>
        <taxon>Rosales</taxon>
        <taxon>Rosaceae</taxon>
        <taxon>Rosoideae</taxon>
        <taxon>Rosoideae incertae sedis</taxon>
        <taxon>Rubus</taxon>
    </lineage>
</organism>
<evidence type="ECO:0000256" key="2">
    <source>
        <dbReference type="ARBA" id="ARBA00022741"/>
    </source>
</evidence>
<protein>
    <recommendedName>
        <fullName evidence="4">Vesicle-fusing ATPase</fullName>
        <ecNumber evidence="4">3.6.4.6</ecNumber>
    </recommendedName>
</protein>
<dbReference type="InterPro" id="IPR041569">
    <property type="entry name" value="AAA_lid_3"/>
</dbReference>
<accession>A0AAW1WD59</accession>
<evidence type="ECO:0000259" key="6">
    <source>
        <dbReference type="Pfam" id="PF00004"/>
    </source>
</evidence>
<evidence type="ECO:0000256" key="1">
    <source>
        <dbReference type="ARBA" id="ARBA00006914"/>
    </source>
</evidence>
<dbReference type="GO" id="GO:0005524">
    <property type="term" value="F:ATP binding"/>
    <property type="evidence" value="ECO:0007669"/>
    <property type="project" value="UniProtKB-UniRule"/>
</dbReference>
<comment type="similarity">
    <text evidence="1 4">Belongs to the AAA ATPase family.</text>
</comment>
<feature type="domain" description="ATPase AAA-type core" evidence="6">
    <location>
        <begin position="168"/>
        <end position="218"/>
    </location>
</feature>
<keyword evidence="4" id="KW-0479">Metal-binding</keyword>
<comment type="caution">
    <text evidence="8">The sequence shown here is derived from an EMBL/GenBank/DDBJ whole genome shotgun (WGS) entry which is preliminary data.</text>
</comment>
<comment type="catalytic activity">
    <reaction evidence="4">
        <text>ATP + H2O = ADP + phosphate + H(+)</text>
        <dbReference type="Rhea" id="RHEA:13065"/>
        <dbReference type="ChEBI" id="CHEBI:15377"/>
        <dbReference type="ChEBI" id="CHEBI:15378"/>
        <dbReference type="ChEBI" id="CHEBI:30616"/>
        <dbReference type="ChEBI" id="CHEBI:43474"/>
        <dbReference type="ChEBI" id="CHEBI:456216"/>
        <dbReference type="EC" id="3.6.4.6"/>
    </reaction>
</comment>
<dbReference type="EC" id="3.6.4.6" evidence="4"/>
<comment type="subcellular location">
    <subcellularLocation>
        <location evidence="4">Cytoplasm</location>
    </subcellularLocation>
</comment>
<dbReference type="Proteomes" id="UP001457282">
    <property type="component" value="Unassembled WGS sequence"/>
</dbReference>